<dbReference type="PANTHER" id="PTHR46390:SF1">
    <property type="entry name" value="MANNOSE-1-PHOSPHATE GUANYLYLTRANSFERASE"/>
    <property type="match status" value="1"/>
</dbReference>
<comment type="similarity">
    <text evidence="1">Belongs to the mannose-6-phosphate isomerase type 2 family.</text>
</comment>
<dbReference type="GO" id="GO:0004475">
    <property type="term" value="F:mannose-1-phosphate guanylyltransferase (GTP) activity"/>
    <property type="evidence" value="ECO:0007669"/>
    <property type="project" value="UniProtKB-EC"/>
</dbReference>
<dbReference type="SUPFAM" id="SSF159283">
    <property type="entry name" value="Guanosine diphospho-D-mannose pyrophosphorylase/mannose-6-phosphate isomerase linker domain"/>
    <property type="match status" value="1"/>
</dbReference>
<dbReference type="InterPro" id="IPR049577">
    <property type="entry name" value="GMPP_N"/>
</dbReference>
<dbReference type="SUPFAM" id="SSF53448">
    <property type="entry name" value="Nucleotide-diphospho-sugar transferases"/>
    <property type="match status" value="1"/>
</dbReference>
<keyword evidence="10" id="KW-1185">Reference proteome</keyword>
<proteinExistence type="inferred from homology"/>
<dbReference type="Gene3D" id="3.90.550.10">
    <property type="entry name" value="Spore Coat Polysaccharide Biosynthesis Protein SpsA, Chain A"/>
    <property type="match status" value="1"/>
</dbReference>
<evidence type="ECO:0000256" key="6">
    <source>
        <dbReference type="ARBA" id="ARBA00023134"/>
    </source>
</evidence>
<evidence type="ECO:0000256" key="4">
    <source>
        <dbReference type="ARBA" id="ARBA00022695"/>
    </source>
</evidence>
<dbReference type="InterPro" id="IPR051161">
    <property type="entry name" value="Mannose-6P_isomerase_type2"/>
</dbReference>
<dbReference type="InterPro" id="IPR005835">
    <property type="entry name" value="NTP_transferase_dom"/>
</dbReference>
<sequence>MHNFNDIQIIIMAGGVGSRFWPMSTPDYPKQFIDVMGVGRSLIQLTVDRLKPICPVENMWVVTNEKNIRIVKEQIPDMPVDNILSEPEARNTAPCIAYACWKIQKKHPDANIVVTPSDALVINTSEYQRVLSKALSYTSDKNAIVTIGIKPSRPETGYGYIASAEPTSVDEIYKVEAFKEKPNLKTAEQYLAAGNYYWNAGIFVWNIDTISKAIRTFQPNLASIMDEMAPSFYTEQEKEVVGKLFPTCEKISIDYAVMEKSKEIYTLPAEFGWSDLGSWGSLRTLLPQDEAGNAKVGKDIRLYECKNCVVHAADESKVVVQGLDGYIVAEKNGQLLVCSLKEEQRIKEFGK</sequence>
<dbReference type="GO" id="GO:0005525">
    <property type="term" value="F:GTP binding"/>
    <property type="evidence" value="ECO:0007669"/>
    <property type="project" value="UniProtKB-KW"/>
</dbReference>
<organism evidence="9 10">
    <name type="scientific">Segatella hominis</name>
    <dbReference type="NCBI Taxonomy" id="2518605"/>
    <lineage>
        <taxon>Bacteria</taxon>
        <taxon>Pseudomonadati</taxon>
        <taxon>Bacteroidota</taxon>
        <taxon>Bacteroidia</taxon>
        <taxon>Bacteroidales</taxon>
        <taxon>Prevotellaceae</taxon>
        <taxon>Segatella</taxon>
    </lineage>
</organism>
<dbReference type="Pfam" id="PF00483">
    <property type="entry name" value="NTP_transferase"/>
    <property type="match status" value="1"/>
</dbReference>
<gene>
    <name evidence="9" type="ORF">EXN75_14685</name>
</gene>
<comment type="catalytic activity">
    <reaction evidence="7">
        <text>alpha-D-mannose 1-phosphate + GTP + H(+) = GDP-alpha-D-mannose + diphosphate</text>
        <dbReference type="Rhea" id="RHEA:15229"/>
        <dbReference type="ChEBI" id="CHEBI:15378"/>
        <dbReference type="ChEBI" id="CHEBI:33019"/>
        <dbReference type="ChEBI" id="CHEBI:37565"/>
        <dbReference type="ChEBI" id="CHEBI:57527"/>
        <dbReference type="ChEBI" id="CHEBI:58409"/>
        <dbReference type="EC" id="2.7.7.13"/>
    </reaction>
</comment>
<dbReference type="InterPro" id="IPR029044">
    <property type="entry name" value="Nucleotide-diphossugar_trans"/>
</dbReference>
<dbReference type="CDD" id="cd02509">
    <property type="entry name" value="GDP-M1P_Guanylyltransferase"/>
    <property type="match status" value="1"/>
</dbReference>
<dbReference type="AlphaFoldDB" id="A0A4Y8V5J7"/>
<evidence type="ECO:0000313" key="9">
    <source>
        <dbReference type="EMBL" id="TFH76138.1"/>
    </source>
</evidence>
<dbReference type="PANTHER" id="PTHR46390">
    <property type="entry name" value="MANNOSE-1-PHOSPHATE GUANYLYLTRANSFERASE"/>
    <property type="match status" value="1"/>
</dbReference>
<evidence type="ECO:0000256" key="3">
    <source>
        <dbReference type="ARBA" id="ARBA00022679"/>
    </source>
</evidence>
<comment type="caution">
    <text evidence="9">The sequence shown here is derived from an EMBL/GenBank/DDBJ whole genome shotgun (WGS) entry which is preliminary data.</text>
</comment>
<keyword evidence="6" id="KW-0342">GTP-binding</keyword>
<name>A0A4Y8V5J7_9BACT</name>
<evidence type="ECO:0000313" key="10">
    <source>
        <dbReference type="Proteomes" id="UP000297872"/>
    </source>
</evidence>
<evidence type="ECO:0000256" key="7">
    <source>
        <dbReference type="ARBA" id="ARBA00047343"/>
    </source>
</evidence>
<reference evidence="9 10" key="1">
    <citation type="submission" date="2019-02" db="EMBL/GenBank/DDBJ databases">
        <title>Draft Genome Sequence of the Prevotella sp. BCRC 81118, Isolated from Human Feces.</title>
        <authorList>
            <person name="Huang C.-H."/>
        </authorList>
    </citation>
    <scope>NUCLEOTIDE SEQUENCE [LARGE SCALE GENOMIC DNA]</scope>
    <source>
        <strain evidence="9 10">BCRC 81118</strain>
    </source>
</reference>
<evidence type="ECO:0000256" key="2">
    <source>
        <dbReference type="ARBA" id="ARBA00012387"/>
    </source>
</evidence>
<dbReference type="Proteomes" id="UP000297872">
    <property type="component" value="Unassembled WGS sequence"/>
</dbReference>
<dbReference type="EMBL" id="SGVY01000056">
    <property type="protein sequence ID" value="TFH76138.1"/>
    <property type="molecule type" value="Genomic_DNA"/>
</dbReference>
<accession>A0A4Y8V5J7</accession>
<dbReference type="EC" id="2.7.7.13" evidence="2"/>
<protein>
    <recommendedName>
        <fullName evidence="2">mannose-1-phosphate guanylyltransferase</fullName>
        <ecNumber evidence="2">2.7.7.13</ecNumber>
    </recommendedName>
</protein>
<dbReference type="RefSeq" id="WP_134844379.1">
    <property type="nucleotide sequence ID" value="NZ_SGVY01000056.1"/>
</dbReference>
<dbReference type="FunFam" id="3.90.550.10:FF:000046">
    <property type="entry name" value="Mannose-1-phosphate guanylyltransferase (GDP)"/>
    <property type="match status" value="1"/>
</dbReference>
<keyword evidence="3 9" id="KW-0808">Transferase</keyword>
<keyword evidence="4 9" id="KW-0548">Nucleotidyltransferase</keyword>
<dbReference type="GO" id="GO:0009298">
    <property type="term" value="P:GDP-mannose biosynthetic process"/>
    <property type="evidence" value="ECO:0007669"/>
    <property type="project" value="TreeGrafter"/>
</dbReference>
<evidence type="ECO:0000259" key="8">
    <source>
        <dbReference type="Pfam" id="PF00483"/>
    </source>
</evidence>
<dbReference type="GeneID" id="302996509"/>
<dbReference type="OrthoDB" id="9806359at2"/>
<evidence type="ECO:0000256" key="5">
    <source>
        <dbReference type="ARBA" id="ARBA00022741"/>
    </source>
</evidence>
<evidence type="ECO:0000256" key="1">
    <source>
        <dbReference type="ARBA" id="ARBA00006115"/>
    </source>
</evidence>
<feature type="domain" description="Nucleotidyl transferase" evidence="8">
    <location>
        <begin position="10"/>
        <end position="288"/>
    </location>
</feature>
<keyword evidence="5" id="KW-0547">Nucleotide-binding</keyword>